<dbReference type="PANTHER" id="PTHR30160">
    <property type="entry name" value="TETRAACYLDISACCHARIDE 4'-KINASE-RELATED"/>
    <property type="match status" value="1"/>
</dbReference>
<evidence type="ECO:0000313" key="3">
    <source>
        <dbReference type="EMBL" id="XDU66811.1"/>
    </source>
</evidence>
<gene>
    <name evidence="3" type="ORF">AB8B22_10680</name>
</gene>
<proteinExistence type="predicted"/>
<dbReference type="InterPro" id="IPR002201">
    <property type="entry name" value="Glyco_trans_9"/>
</dbReference>
<dbReference type="GO" id="GO:0009244">
    <property type="term" value="P:lipopolysaccharide core region biosynthetic process"/>
    <property type="evidence" value="ECO:0007669"/>
    <property type="project" value="TreeGrafter"/>
</dbReference>
<dbReference type="Gene3D" id="3.40.50.2000">
    <property type="entry name" value="Glycogen Phosphorylase B"/>
    <property type="match status" value="2"/>
</dbReference>
<dbReference type="PANTHER" id="PTHR30160:SF15">
    <property type="entry name" value="GLYCOSYLTRANSFERASE HI_0523-RELATED"/>
    <property type="match status" value="1"/>
</dbReference>
<dbReference type="EMBL" id="CP165644">
    <property type="protein sequence ID" value="XDU66811.1"/>
    <property type="molecule type" value="Genomic_DNA"/>
</dbReference>
<dbReference type="GO" id="GO:0008713">
    <property type="term" value="F:ADP-heptose-lipopolysaccharide heptosyltransferase activity"/>
    <property type="evidence" value="ECO:0007669"/>
    <property type="project" value="TreeGrafter"/>
</dbReference>
<accession>A0AB39VHG1</accession>
<dbReference type="RefSeq" id="WP_369711073.1">
    <property type="nucleotide sequence ID" value="NZ_CP165644.1"/>
</dbReference>
<evidence type="ECO:0000256" key="2">
    <source>
        <dbReference type="ARBA" id="ARBA00022679"/>
    </source>
</evidence>
<sequence>MKEIKKINWKFYKPYRDVLIDKKNDFLSKMFDRKKEKVNLTPDKIKKMLFMRIDGKIGDYIISSFMFREIKKKYPHIQLDVISDNSLENLLKYNKNIDNYYVFNRKKLREWKEMIKKLKPNNYDVILDSTEGLKYKQVYFLNKMNAKVNIGYNKDDFSVYNENVKQSKTLKMKDIYREMLNCVNIKITNTKYDVPISSESEKKVDKFFREKNICQSDKSERVISVNFFGASSGRKTNLKNSLVILKKLRKKYPNDKIVILDSPSDREQIYETLKNVNDENVYFFEDSRTILDSISLINRSDLVVSLDTSILHLGEGLNRKVMAFYGPKLNKNKWRIKEEGNILIDFPEKNINDIDFEKLLCNF</sequence>
<dbReference type="Pfam" id="PF01075">
    <property type="entry name" value="Glyco_transf_9"/>
    <property type="match status" value="1"/>
</dbReference>
<evidence type="ECO:0000256" key="1">
    <source>
        <dbReference type="ARBA" id="ARBA00022676"/>
    </source>
</evidence>
<reference evidence="3" key="1">
    <citation type="submission" date="2024-07" db="EMBL/GenBank/DDBJ databases">
        <authorList>
            <person name="Li X.-J."/>
            <person name="Wang X."/>
        </authorList>
    </citation>
    <scope>NUCLEOTIDE SEQUENCE</scope>
    <source>
        <strain evidence="3">HSP-334</strain>
    </source>
</reference>
<dbReference type="InterPro" id="IPR051199">
    <property type="entry name" value="LPS_LOS_Heptosyltrfase"/>
</dbReference>
<keyword evidence="1" id="KW-0328">Glycosyltransferase</keyword>
<protein>
    <submittedName>
        <fullName evidence="3">Glycosyltransferase family 9 protein</fullName>
    </submittedName>
</protein>
<dbReference type="GO" id="GO:0005829">
    <property type="term" value="C:cytosol"/>
    <property type="evidence" value="ECO:0007669"/>
    <property type="project" value="TreeGrafter"/>
</dbReference>
<dbReference type="AlphaFoldDB" id="A0AB39VHG1"/>
<organism evidence="3">
    <name type="scientific">Leptotrichia rugosa</name>
    <dbReference type="NCBI Taxonomy" id="3239302"/>
    <lineage>
        <taxon>Bacteria</taxon>
        <taxon>Fusobacteriati</taxon>
        <taxon>Fusobacteriota</taxon>
        <taxon>Fusobacteriia</taxon>
        <taxon>Fusobacteriales</taxon>
        <taxon>Leptotrichiaceae</taxon>
        <taxon>Leptotrichia</taxon>
    </lineage>
</organism>
<keyword evidence="2" id="KW-0808">Transferase</keyword>
<dbReference type="KEGG" id="lrug:AB8B22_10680"/>
<name>A0AB39VHG1_9FUSO</name>
<dbReference type="SUPFAM" id="SSF53756">
    <property type="entry name" value="UDP-Glycosyltransferase/glycogen phosphorylase"/>
    <property type="match status" value="1"/>
</dbReference>